<dbReference type="Pfam" id="PF12951">
    <property type="entry name" value="PATR"/>
    <property type="match status" value="2"/>
</dbReference>
<evidence type="ECO:0008006" key="4">
    <source>
        <dbReference type="Google" id="ProtNLM"/>
    </source>
</evidence>
<dbReference type="Proteomes" id="UP000699985">
    <property type="component" value="Unassembled WGS sequence"/>
</dbReference>
<gene>
    <name evidence="2" type="ORF">EBX29_03045</name>
</gene>
<dbReference type="NCBIfam" id="TIGR02601">
    <property type="entry name" value="autotrns_rpt"/>
    <property type="match status" value="2"/>
</dbReference>
<accession>A0A966LWE5</accession>
<dbReference type="SUPFAM" id="SSF51126">
    <property type="entry name" value="Pectin lyase-like"/>
    <property type="match status" value="1"/>
</dbReference>
<dbReference type="InterPro" id="IPR012332">
    <property type="entry name" value="Autotransporter_pectin_lyase_C"/>
</dbReference>
<comment type="caution">
    <text evidence="2">The sequence shown here is derived from an EMBL/GenBank/DDBJ whole genome shotgun (WGS) entry which is preliminary data.</text>
</comment>
<name>A0A966LWE5_9PROT</name>
<dbReference type="EMBL" id="RGMI01000139">
    <property type="protein sequence ID" value="NCU50731.1"/>
    <property type="molecule type" value="Genomic_DNA"/>
</dbReference>
<dbReference type="InterPro" id="IPR011050">
    <property type="entry name" value="Pectin_lyase_fold/virulence"/>
</dbReference>
<proteinExistence type="predicted"/>
<evidence type="ECO:0000313" key="2">
    <source>
        <dbReference type="EMBL" id="NCU50731.1"/>
    </source>
</evidence>
<dbReference type="InterPro" id="IPR013425">
    <property type="entry name" value="Autotrns_rpt"/>
</dbReference>
<evidence type="ECO:0000313" key="3">
    <source>
        <dbReference type="Proteomes" id="UP000699985"/>
    </source>
</evidence>
<sequence>MSGAGNLYKGLSSSVLTLTGANTYSGVTTINAGKISVGTIGDGGATGNLGAANSTATNLVFDGGTLQYTGSTATSNRAFTINTNYSGTVDVVTSGVSLSLAGATGTATNGALTKVGSGILNLTGVNTYSGATTISAGTLAITGSGSLGSGSYAGAIANSGAFIYSSS</sequence>
<dbReference type="Gene3D" id="2.160.20.20">
    <property type="match status" value="1"/>
</dbReference>
<feature type="non-terminal residue" evidence="2">
    <location>
        <position position="167"/>
    </location>
</feature>
<dbReference type="AlphaFoldDB" id="A0A966LWE5"/>
<keyword evidence="1" id="KW-0732">Signal</keyword>
<protein>
    <recommendedName>
        <fullName evidence="4">Autotransporter outer membrane beta-barrel domain-containing protein</fullName>
    </recommendedName>
</protein>
<evidence type="ECO:0000256" key="1">
    <source>
        <dbReference type="ARBA" id="ARBA00022729"/>
    </source>
</evidence>
<reference evidence="2" key="1">
    <citation type="submission" date="2018-10" db="EMBL/GenBank/DDBJ databases">
        <title>Iterative Subtractive Binning of Freshwater Chronoseries Metagenomes Recovers Nearly Complete Genomes from over Four Hundred Novel Species.</title>
        <authorList>
            <person name="Rodriguez-R L.M."/>
            <person name="Tsementzi D."/>
            <person name="Luo C."/>
            <person name="Konstantinidis K.T."/>
        </authorList>
    </citation>
    <scope>NUCLEOTIDE SEQUENCE</scope>
    <source>
        <strain evidence="2">WB8_1A_003</strain>
    </source>
</reference>
<organism evidence="2 3">
    <name type="scientific">Candidatus Fonsibacter lacus</name>
    <dbReference type="NCBI Taxonomy" id="2576439"/>
    <lineage>
        <taxon>Bacteria</taxon>
        <taxon>Pseudomonadati</taxon>
        <taxon>Pseudomonadota</taxon>
        <taxon>Alphaproteobacteria</taxon>
        <taxon>Candidatus Pelagibacterales</taxon>
        <taxon>Candidatus Pelagibacterales incertae sedis</taxon>
        <taxon>Candidatus Fonsibacter</taxon>
    </lineage>
</organism>